<name>X1VTM7_9ZZZZ</name>
<comment type="subcellular location">
    <subcellularLocation>
        <location evidence="1">Cell membrane</location>
        <topology evidence="1">Multi-pass membrane protein</topology>
    </subcellularLocation>
</comment>
<proteinExistence type="predicted"/>
<reference evidence="9" key="1">
    <citation type="journal article" date="2014" name="Front. Microbiol.">
        <title>High frequency of phylogenetically diverse reductive dehalogenase-homologous genes in deep subseafloor sedimentary metagenomes.</title>
        <authorList>
            <person name="Kawai M."/>
            <person name="Futagami T."/>
            <person name="Toyoda A."/>
            <person name="Takaki Y."/>
            <person name="Nishi S."/>
            <person name="Hori S."/>
            <person name="Arai W."/>
            <person name="Tsubouchi T."/>
            <person name="Morono Y."/>
            <person name="Uchiyama I."/>
            <person name="Ito T."/>
            <person name="Fujiyama A."/>
            <person name="Inagaki F."/>
            <person name="Takami H."/>
        </authorList>
    </citation>
    <scope>NUCLEOTIDE SEQUENCE</scope>
    <source>
        <strain evidence="9">Expedition CK06-06</strain>
    </source>
</reference>
<evidence type="ECO:0000256" key="5">
    <source>
        <dbReference type="ARBA" id="ARBA00022989"/>
    </source>
</evidence>
<protein>
    <recommendedName>
        <fullName evidence="8">ABC transmembrane type-1 domain-containing protein</fullName>
    </recommendedName>
</protein>
<dbReference type="InterPro" id="IPR035906">
    <property type="entry name" value="MetI-like_sf"/>
</dbReference>
<evidence type="ECO:0000256" key="4">
    <source>
        <dbReference type="ARBA" id="ARBA00022692"/>
    </source>
</evidence>
<accession>X1VTM7</accession>
<evidence type="ECO:0000256" key="1">
    <source>
        <dbReference type="ARBA" id="ARBA00004651"/>
    </source>
</evidence>
<sequence>LVIQFVRTIPFELDESALIDGCTKFGIFYRIILPLCKPALVTVAIFSFYWRWQDFVQPVIYLSKPKLYTVAVALRLFADPTSVTNWGAMFAMASLSILPVMIVFFILQKYIVEGISTTGLKG</sequence>
<evidence type="ECO:0000256" key="7">
    <source>
        <dbReference type="SAM" id="Phobius"/>
    </source>
</evidence>
<dbReference type="PANTHER" id="PTHR43744">
    <property type="entry name" value="ABC TRANSPORTER PERMEASE PROTEIN MG189-RELATED-RELATED"/>
    <property type="match status" value="1"/>
</dbReference>
<evidence type="ECO:0000259" key="8">
    <source>
        <dbReference type="PROSITE" id="PS50928"/>
    </source>
</evidence>
<dbReference type="PROSITE" id="PS50928">
    <property type="entry name" value="ABC_TM1"/>
    <property type="match status" value="1"/>
</dbReference>
<evidence type="ECO:0000313" key="9">
    <source>
        <dbReference type="EMBL" id="GAJ13360.1"/>
    </source>
</evidence>
<organism evidence="9">
    <name type="scientific">marine sediment metagenome</name>
    <dbReference type="NCBI Taxonomy" id="412755"/>
    <lineage>
        <taxon>unclassified sequences</taxon>
        <taxon>metagenomes</taxon>
        <taxon>ecological metagenomes</taxon>
    </lineage>
</organism>
<gene>
    <name evidence="9" type="ORF">S12H4_42306</name>
</gene>
<keyword evidence="2" id="KW-0813">Transport</keyword>
<evidence type="ECO:0000256" key="2">
    <source>
        <dbReference type="ARBA" id="ARBA00022448"/>
    </source>
</evidence>
<keyword evidence="4 7" id="KW-0812">Transmembrane</keyword>
<dbReference type="Pfam" id="PF00528">
    <property type="entry name" value="BPD_transp_1"/>
    <property type="match status" value="1"/>
</dbReference>
<keyword evidence="3" id="KW-1003">Cell membrane</keyword>
<evidence type="ECO:0000256" key="6">
    <source>
        <dbReference type="ARBA" id="ARBA00023136"/>
    </source>
</evidence>
<feature type="domain" description="ABC transmembrane type-1" evidence="8">
    <location>
        <begin position="1"/>
        <end position="107"/>
    </location>
</feature>
<feature type="non-terminal residue" evidence="9">
    <location>
        <position position="1"/>
    </location>
</feature>
<dbReference type="GO" id="GO:0005886">
    <property type="term" value="C:plasma membrane"/>
    <property type="evidence" value="ECO:0007669"/>
    <property type="project" value="UniProtKB-SubCell"/>
</dbReference>
<feature type="transmembrane region" description="Helical" evidence="7">
    <location>
        <begin position="86"/>
        <end position="107"/>
    </location>
</feature>
<comment type="caution">
    <text evidence="9">The sequence shown here is derived from an EMBL/GenBank/DDBJ whole genome shotgun (WGS) entry which is preliminary data.</text>
</comment>
<feature type="transmembrane region" description="Helical" evidence="7">
    <location>
        <begin position="27"/>
        <end position="50"/>
    </location>
</feature>
<dbReference type="SUPFAM" id="SSF161098">
    <property type="entry name" value="MetI-like"/>
    <property type="match status" value="1"/>
</dbReference>
<dbReference type="AlphaFoldDB" id="X1VTM7"/>
<keyword evidence="6 7" id="KW-0472">Membrane</keyword>
<keyword evidence="5 7" id="KW-1133">Transmembrane helix</keyword>
<dbReference type="PANTHER" id="PTHR43744:SF6">
    <property type="entry name" value="ABC TRANSPORTER PERMEASE PROTEIN YESQ-RELATED"/>
    <property type="match status" value="1"/>
</dbReference>
<dbReference type="CDD" id="cd06261">
    <property type="entry name" value="TM_PBP2"/>
    <property type="match status" value="1"/>
</dbReference>
<evidence type="ECO:0000256" key="3">
    <source>
        <dbReference type="ARBA" id="ARBA00022475"/>
    </source>
</evidence>
<dbReference type="Gene3D" id="1.10.3720.10">
    <property type="entry name" value="MetI-like"/>
    <property type="match status" value="1"/>
</dbReference>
<dbReference type="EMBL" id="BARW01025870">
    <property type="protein sequence ID" value="GAJ13360.1"/>
    <property type="molecule type" value="Genomic_DNA"/>
</dbReference>
<dbReference type="GO" id="GO:0055085">
    <property type="term" value="P:transmembrane transport"/>
    <property type="evidence" value="ECO:0007669"/>
    <property type="project" value="InterPro"/>
</dbReference>
<dbReference type="InterPro" id="IPR000515">
    <property type="entry name" value="MetI-like"/>
</dbReference>